<comment type="function">
    <text evidence="11 12">Involved in protein export. Participates in an early event of protein translocation.</text>
</comment>
<dbReference type="GO" id="GO:0065002">
    <property type="term" value="P:intracellular protein transmembrane transport"/>
    <property type="evidence" value="ECO:0007669"/>
    <property type="project" value="TreeGrafter"/>
</dbReference>
<dbReference type="AlphaFoldDB" id="A0A964UZ74"/>
<reference evidence="13" key="1">
    <citation type="submission" date="2018-10" db="EMBL/GenBank/DDBJ databases">
        <title>Iterative Subtractive Binning of Freshwater Chronoseries Metagenomes Recovers Nearly Complete Genomes from over Four Hundred Novel Species.</title>
        <authorList>
            <person name="Rodriguez-R L.M."/>
            <person name="Tsementzi D."/>
            <person name="Luo C."/>
            <person name="Konstantinidis K.T."/>
        </authorList>
    </citation>
    <scope>NUCLEOTIDE SEQUENCE</scope>
    <source>
        <strain evidence="13">WB7_6_001</strain>
    </source>
</reference>
<comment type="caution">
    <text evidence="12">Lacks conserved residue(s) required for the propagation of feature annotation.</text>
</comment>
<dbReference type="GO" id="GO:0005886">
    <property type="term" value="C:plasma membrane"/>
    <property type="evidence" value="ECO:0007669"/>
    <property type="project" value="UniProtKB-SubCell"/>
</dbReference>
<dbReference type="PRINTS" id="PR01651">
    <property type="entry name" value="SECGEXPORT"/>
</dbReference>
<accession>A0A964UZ74</accession>
<evidence type="ECO:0000313" key="14">
    <source>
        <dbReference type="Proteomes" id="UP000713222"/>
    </source>
</evidence>
<protein>
    <recommendedName>
        <fullName evidence="3 12">Protein-export membrane protein SecG</fullName>
    </recommendedName>
</protein>
<comment type="similarity">
    <text evidence="2 12">Belongs to the SecG family.</text>
</comment>
<evidence type="ECO:0000256" key="4">
    <source>
        <dbReference type="ARBA" id="ARBA00022448"/>
    </source>
</evidence>
<evidence type="ECO:0000256" key="10">
    <source>
        <dbReference type="ARBA" id="ARBA00023136"/>
    </source>
</evidence>
<gene>
    <name evidence="13" type="primary">secG</name>
    <name evidence="13" type="ORF">EBV32_05345</name>
</gene>
<keyword evidence="7 12" id="KW-0653">Protein transport</keyword>
<name>A0A964UZ74_9PROT</name>
<keyword evidence="5 12" id="KW-1003">Cell membrane</keyword>
<organism evidence="13 14">
    <name type="scientific">Candidatus Fonsibacter lacus</name>
    <dbReference type="NCBI Taxonomy" id="2576439"/>
    <lineage>
        <taxon>Bacteria</taxon>
        <taxon>Pseudomonadati</taxon>
        <taxon>Pseudomonadota</taxon>
        <taxon>Alphaproteobacteria</taxon>
        <taxon>Candidatus Pelagibacterales</taxon>
        <taxon>Candidatus Pelagibacterales incertae sedis</taxon>
        <taxon>Candidatus Fonsibacter</taxon>
    </lineage>
</organism>
<evidence type="ECO:0000256" key="3">
    <source>
        <dbReference type="ARBA" id="ARBA00017876"/>
    </source>
</evidence>
<evidence type="ECO:0000256" key="9">
    <source>
        <dbReference type="ARBA" id="ARBA00023010"/>
    </source>
</evidence>
<dbReference type="PANTHER" id="PTHR34182">
    <property type="entry name" value="PROTEIN-EXPORT MEMBRANE PROTEIN SECG"/>
    <property type="match status" value="1"/>
</dbReference>
<keyword evidence="10 12" id="KW-0472">Membrane</keyword>
<keyword evidence="4 12" id="KW-0813">Transport</keyword>
<comment type="caution">
    <text evidence="13">The sequence shown here is derived from an EMBL/GenBank/DDBJ whole genome shotgun (WGS) entry which is preliminary data.</text>
</comment>
<evidence type="ECO:0000256" key="12">
    <source>
        <dbReference type="RuleBase" id="RU365087"/>
    </source>
</evidence>
<sequence length="101" mass="10785">MQTLLLIVHISLAVLLIGSVLLQKSDGGALGIGGSSDNLMSSRSAGNFLTKFTAIIAFLFILTSISLTLVNKKDISQKSIIDKIEQLDKNSNSQPKIPNSK</sequence>
<dbReference type="GO" id="GO:0043952">
    <property type="term" value="P:protein transport by the Sec complex"/>
    <property type="evidence" value="ECO:0007669"/>
    <property type="project" value="TreeGrafter"/>
</dbReference>
<keyword evidence="8 12" id="KW-1133">Transmembrane helix</keyword>
<comment type="subcellular location">
    <subcellularLocation>
        <location evidence="1 12">Cell membrane</location>
        <topology evidence="1 12">Multi-pass membrane protein</topology>
    </subcellularLocation>
</comment>
<keyword evidence="6 12" id="KW-0812">Transmembrane</keyword>
<evidence type="ECO:0000256" key="8">
    <source>
        <dbReference type="ARBA" id="ARBA00022989"/>
    </source>
</evidence>
<keyword evidence="9 12" id="KW-0811">Translocation</keyword>
<dbReference type="NCBIfam" id="TIGR00810">
    <property type="entry name" value="secG"/>
    <property type="match status" value="1"/>
</dbReference>
<dbReference type="GO" id="GO:0015450">
    <property type="term" value="F:protein-transporting ATPase activity"/>
    <property type="evidence" value="ECO:0007669"/>
    <property type="project" value="UniProtKB-UniRule"/>
</dbReference>
<evidence type="ECO:0000256" key="2">
    <source>
        <dbReference type="ARBA" id="ARBA00008445"/>
    </source>
</evidence>
<dbReference type="EMBL" id="RGET01000143">
    <property type="protein sequence ID" value="NBN88490.1"/>
    <property type="molecule type" value="Genomic_DNA"/>
</dbReference>
<evidence type="ECO:0000256" key="11">
    <source>
        <dbReference type="ARBA" id="ARBA00025182"/>
    </source>
</evidence>
<feature type="transmembrane region" description="Helical" evidence="12">
    <location>
        <begin position="48"/>
        <end position="70"/>
    </location>
</feature>
<evidence type="ECO:0000256" key="1">
    <source>
        <dbReference type="ARBA" id="ARBA00004651"/>
    </source>
</evidence>
<evidence type="ECO:0000313" key="13">
    <source>
        <dbReference type="EMBL" id="NBN88490.1"/>
    </source>
</evidence>
<evidence type="ECO:0000256" key="5">
    <source>
        <dbReference type="ARBA" id="ARBA00022475"/>
    </source>
</evidence>
<dbReference type="PANTHER" id="PTHR34182:SF1">
    <property type="entry name" value="PROTEIN-EXPORT MEMBRANE PROTEIN SECG"/>
    <property type="match status" value="1"/>
</dbReference>
<dbReference type="Proteomes" id="UP000713222">
    <property type="component" value="Unassembled WGS sequence"/>
</dbReference>
<dbReference type="Pfam" id="PF03840">
    <property type="entry name" value="SecG"/>
    <property type="match status" value="1"/>
</dbReference>
<evidence type="ECO:0000256" key="7">
    <source>
        <dbReference type="ARBA" id="ARBA00022927"/>
    </source>
</evidence>
<evidence type="ECO:0000256" key="6">
    <source>
        <dbReference type="ARBA" id="ARBA00022692"/>
    </source>
</evidence>
<dbReference type="InterPro" id="IPR004692">
    <property type="entry name" value="SecG"/>
</dbReference>
<dbReference type="GO" id="GO:0009306">
    <property type="term" value="P:protein secretion"/>
    <property type="evidence" value="ECO:0007669"/>
    <property type="project" value="UniProtKB-UniRule"/>
</dbReference>
<proteinExistence type="inferred from homology"/>